<gene>
    <name evidence="3" type="ORF">B0A66_16810</name>
</gene>
<keyword evidence="4" id="KW-1185">Reference proteome</keyword>
<keyword evidence="2" id="KW-0732">Signal</keyword>
<evidence type="ECO:0000256" key="2">
    <source>
        <dbReference type="SAM" id="SignalP"/>
    </source>
</evidence>
<dbReference type="Pfam" id="PF14054">
    <property type="entry name" value="DUF4249"/>
    <property type="match status" value="1"/>
</dbReference>
<dbReference type="AlphaFoldDB" id="A0A226GZ26"/>
<dbReference type="EMBL" id="MUGW01000036">
    <property type="protein sequence ID" value="OXA87273.1"/>
    <property type="molecule type" value="Genomic_DNA"/>
</dbReference>
<dbReference type="InterPro" id="IPR025345">
    <property type="entry name" value="DUF4249"/>
</dbReference>
<dbReference type="OrthoDB" id="1430047at2"/>
<protein>
    <recommendedName>
        <fullName evidence="5">DUF4249 domain-containing protein</fullName>
    </recommendedName>
</protein>
<proteinExistence type="predicted"/>
<accession>A0A226GZ26</accession>
<reference evidence="3 4" key="1">
    <citation type="submission" date="2016-11" db="EMBL/GenBank/DDBJ databases">
        <title>Whole genomes of Flavobacteriaceae.</title>
        <authorList>
            <person name="Stine C."/>
            <person name="Li C."/>
            <person name="Tadesse D."/>
        </authorList>
    </citation>
    <scope>NUCLEOTIDE SEQUENCE [LARGE SCALE GENOMIC DNA]</scope>
    <source>
        <strain evidence="3 4">DSM 18292</strain>
    </source>
</reference>
<comment type="caution">
    <text evidence="3">The sequence shown here is derived from an EMBL/GenBank/DDBJ whole genome shotgun (WGS) entry which is preliminary data.</text>
</comment>
<dbReference type="Proteomes" id="UP000198345">
    <property type="component" value="Unassembled WGS sequence"/>
</dbReference>
<feature type="signal peptide" evidence="2">
    <location>
        <begin position="1"/>
        <end position="17"/>
    </location>
</feature>
<evidence type="ECO:0008006" key="5">
    <source>
        <dbReference type="Google" id="ProtNLM"/>
    </source>
</evidence>
<dbReference type="RefSeq" id="WP_089051014.1">
    <property type="nucleotide sequence ID" value="NZ_FXTV01000006.1"/>
</dbReference>
<feature type="chain" id="PRO_5013257264" description="DUF4249 domain-containing protein" evidence="2">
    <location>
        <begin position="18"/>
        <end position="336"/>
    </location>
</feature>
<evidence type="ECO:0000313" key="3">
    <source>
        <dbReference type="EMBL" id="OXA87273.1"/>
    </source>
</evidence>
<feature type="region of interest" description="Disordered" evidence="1">
    <location>
        <begin position="235"/>
        <end position="264"/>
    </location>
</feature>
<evidence type="ECO:0000256" key="1">
    <source>
        <dbReference type="SAM" id="MobiDB-lite"/>
    </source>
</evidence>
<evidence type="ECO:0000313" key="4">
    <source>
        <dbReference type="Proteomes" id="UP000198345"/>
    </source>
</evidence>
<name>A0A226GZ26_9FLAO</name>
<organism evidence="3 4">
    <name type="scientific">Flavobacterium hercynium</name>
    <dbReference type="NCBI Taxonomy" id="387094"/>
    <lineage>
        <taxon>Bacteria</taxon>
        <taxon>Pseudomonadati</taxon>
        <taxon>Bacteroidota</taxon>
        <taxon>Flavobacteriia</taxon>
        <taxon>Flavobacteriales</taxon>
        <taxon>Flavobacteriaceae</taxon>
        <taxon>Flavobacterium</taxon>
    </lineage>
</organism>
<feature type="compositionally biased region" description="Acidic residues" evidence="1">
    <location>
        <begin position="240"/>
        <end position="257"/>
    </location>
</feature>
<sequence>MKKIFFLVLLLTPILFTNCTEPIDLELDNDTPKLVVDAFIDWKKGTSGEIQVINLTRTSAFYDKEIHAVSGATVFIKNSLNEQFDFFETEKKGKYLCTSFKPATDETYTLTVINNGQTYVGTETMTSVTPVTRVERKTGPVEKEYASVEVKAYFNDPKDVDNFYMLKVSPIHEGDPSFTLISDELFKGKEYFNIHSDSYYVSNDAGSKDKRKSESSSKISADLFKNKKHFNKNSKKFFEDGDEDENQDDENQDDEDQNQGPFFSHKVTLTNTGISERYYNYLKKLQSIVDNIDDKFKAPSVRLKGNMKNITEKGNYPLGYFSVNESEEIVHEFNIE</sequence>